<keyword evidence="3" id="KW-1185">Reference proteome</keyword>
<accession>A0A0A1M8M9</accession>
<dbReference type="RefSeq" id="WP_042530996.1">
    <property type="nucleotide sequence ID" value="NZ_CAXOIH010000028.1"/>
</dbReference>
<keyword evidence="1" id="KW-0812">Transmembrane</keyword>
<proteinExistence type="predicted"/>
<dbReference type="Pfam" id="PF06103">
    <property type="entry name" value="DUF948"/>
    <property type="match status" value="1"/>
</dbReference>
<sequence>MADWILIVLGIGAVLIGLGLLAVAAFLFLKLGGAGKLIASAQKTTDQLPEQVEGITSQITDVLKTGNETLQQVNQQIKELSPLFYLVGDAGRATHNLSSSVLKTANQLQETTEEANMTIANKNLQGIYGLATIGYFLVKQNRK</sequence>
<dbReference type="InterPro" id="IPR009293">
    <property type="entry name" value="UPF0478"/>
</dbReference>
<dbReference type="OrthoDB" id="2437843at2"/>
<dbReference type="SUPFAM" id="SSF90257">
    <property type="entry name" value="Myosin rod fragments"/>
    <property type="match status" value="1"/>
</dbReference>
<keyword evidence="1" id="KW-1133">Transmembrane helix</keyword>
<feature type="transmembrane region" description="Helical" evidence="1">
    <location>
        <begin position="6"/>
        <end position="29"/>
    </location>
</feature>
<dbReference type="AlphaFoldDB" id="A0A0A1M8M9"/>
<reference evidence="2 3" key="1">
    <citation type="submission" date="2014-11" db="EMBL/GenBank/DDBJ databases">
        <authorList>
            <person name="Urmite Genomes Urmite Genomes"/>
        </authorList>
    </citation>
    <scope>NUCLEOTIDE SEQUENCE [LARGE SCALE GENOMIC DNA]</scope>
    <source>
        <strain evidence="2 3">Oc5</strain>
    </source>
</reference>
<dbReference type="STRING" id="545501.BN997_01525"/>
<evidence type="ECO:0000313" key="3">
    <source>
        <dbReference type="Proteomes" id="UP000040453"/>
    </source>
</evidence>
<dbReference type="EMBL" id="CDGG01000001">
    <property type="protein sequence ID" value="CEI81690.1"/>
    <property type="molecule type" value="Genomic_DNA"/>
</dbReference>
<evidence type="ECO:0000256" key="1">
    <source>
        <dbReference type="SAM" id="Phobius"/>
    </source>
</evidence>
<organism evidence="2 3">
    <name type="scientific">Oceanobacillus oncorhynchi</name>
    <dbReference type="NCBI Taxonomy" id="545501"/>
    <lineage>
        <taxon>Bacteria</taxon>
        <taxon>Bacillati</taxon>
        <taxon>Bacillota</taxon>
        <taxon>Bacilli</taxon>
        <taxon>Bacillales</taxon>
        <taxon>Bacillaceae</taxon>
        <taxon>Oceanobacillus</taxon>
    </lineage>
</organism>
<gene>
    <name evidence="2" type="ORF">BN997_01525</name>
</gene>
<evidence type="ECO:0000313" key="2">
    <source>
        <dbReference type="EMBL" id="CEI81690.1"/>
    </source>
</evidence>
<evidence type="ECO:0008006" key="4">
    <source>
        <dbReference type="Google" id="ProtNLM"/>
    </source>
</evidence>
<keyword evidence="1" id="KW-0472">Membrane</keyword>
<protein>
    <recommendedName>
        <fullName evidence="4">DUF948 domain-containing protein</fullName>
    </recommendedName>
</protein>
<dbReference type="Proteomes" id="UP000040453">
    <property type="component" value="Unassembled WGS sequence"/>
</dbReference>
<name>A0A0A1M8M9_9BACI</name>